<accession>A0AAD5W487</accession>
<dbReference type="SUPFAM" id="SSF51197">
    <property type="entry name" value="Clavaminate synthase-like"/>
    <property type="match status" value="1"/>
</dbReference>
<evidence type="ECO:0000313" key="1">
    <source>
        <dbReference type="EMBL" id="KAJ3576611.1"/>
    </source>
</evidence>
<proteinExistence type="predicted"/>
<dbReference type="InterPro" id="IPR010856">
    <property type="entry name" value="Gig2-like"/>
</dbReference>
<protein>
    <submittedName>
        <fullName evidence="1">Uncharacterized protein</fullName>
    </submittedName>
</protein>
<dbReference type="Proteomes" id="UP001213000">
    <property type="component" value="Unassembled WGS sequence"/>
</dbReference>
<evidence type="ECO:0000313" key="2">
    <source>
        <dbReference type="Proteomes" id="UP001213000"/>
    </source>
</evidence>
<organism evidence="1 2">
    <name type="scientific">Leucocoprinus birnbaumii</name>
    <dbReference type="NCBI Taxonomy" id="56174"/>
    <lineage>
        <taxon>Eukaryota</taxon>
        <taxon>Fungi</taxon>
        <taxon>Dikarya</taxon>
        <taxon>Basidiomycota</taxon>
        <taxon>Agaricomycotina</taxon>
        <taxon>Agaricomycetes</taxon>
        <taxon>Agaricomycetidae</taxon>
        <taxon>Agaricales</taxon>
        <taxon>Agaricineae</taxon>
        <taxon>Agaricaceae</taxon>
        <taxon>Leucocoprinus</taxon>
    </lineage>
</organism>
<sequence length="194" mass="22045">MIDYNSTNYPAHLLDIKREIAASYPDFEAQITKAWKEIIDELAVVTTQIHEGAQEYIPQVQFDELDMLSAEQVEIIKRRGCVEFARVNPDVDGFPAGDKQSFELYWTKPQVEARAHPNLLKATIWLNNLYHDKSGSASGVDLSISLSYADRFRIRRAGSDWSTFSLASHVDGGTIERWQDPAFRKCFDDNLSGN</sequence>
<dbReference type="EMBL" id="JANIEX010000008">
    <property type="protein sequence ID" value="KAJ3576611.1"/>
    <property type="molecule type" value="Genomic_DNA"/>
</dbReference>
<name>A0AAD5W487_9AGAR</name>
<dbReference type="PANTHER" id="PTHR30613">
    <property type="entry name" value="UNCHARACTERIZED PROTEIN YBIU-RELATED"/>
    <property type="match status" value="1"/>
</dbReference>
<dbReference type="Pfam" id="PF07350">
    <property type="entry name" value="Gig2-like"/>
    <property type="match status" value="2"/>
</dbReference>
<dbReference type="AlphaFoldDB" id="A0AAD5W487"/>
<dbReference type="InterPro" id="IPR027443">
    <property type="entry name" value="IPNS-like_sf"/>
</dbReference>
<dbReference type="PANTHER" id="PTHR30613:SF1">
    <property type="entry name" value="DUF1479 DOMAIN PROTEIN (AFU_ORTHOLOGUE AFUA_5G09280)"/>
    <property type="match status" value="1"/>
</dbReference>
<gene>
    <name evidence="1" type="ORF">NP233_g318</name>
</gene>
<comment type="caution">
    <text evidence="1">The sequence shown here is derived from an EMBL/GenBank/DDBJ whole genome shotgun (WGS) entry which is preliminary data.</text>
</comment>
<reference evidence="1" key="1">
    <citation type="submission" date="2022-07" db="EMBL/GenBank/DDBJ databases">
        <title>Genome Sequence of Leucocoprinus birnbaumii.</title>
        <authorList>
            <person name="Buettner E."/>
        </authorList>
    </citation>
    <scope>NUCLEOTIDE SEQUENCE</scope>
    <source>
        <strain evidence="1">VT141</strain>
    </source>
</reference>
<keyword evidence="2" id="KW-1185">Reference proteome</keyword>
<dbReference type="Gene3D" id="2.60.120.330">
    <property type="entry name" value="B-lactam Antibiotic, Isopenicillin N Synthase, Chain"/>
    <property type="match status" value="1"/>
</dbReference>